<dbReference type="SUPFAM" id="SSF51735">
    <property type="entry name" value="NAD(P)-binding Rossmann-fold domains"/>
    <property type="match status" value="1"/>
</dbReference>
<dbReference type="PANTHER" id="PTHR43162">
    <property type="match status" value="1"/>
</dbReference>
<keyword evidence="2" id="KW-1185">Reference proteome</keyword>
<name>A0A222VLT1_9PSEU</name>
<dbReference type="Gene3D" id="3.90.25.10">
    <property type="entry name" value="UDP-galactose 4-epimerase, domain 1"/>
    <property type="match status" value="1"/>
</dbReference>
<dbReference type="Pfam" id="PF13460">
    <property type="entry name" value="NAD_binding_10"/>
    <property type="match status" value="1"/>
</dbReference>
<evidence type="ECO:0000313" key="2">
    <source>
        <dbReference type="Proteomes" id="UP000199494"/>
    </source>
</evidence>
<dbReference type="KEGG" id="pmad:BAY61_07670"/>
<dbReference type="PANTHER" id="PTHR43162:SF1">
    <property type="entry name" value="PRESTALK A DIFFERENTIATION PROTEIN A"/>
    <property type="match status" value="1"/>
</dbReference>
<dbReference type="InterPro" id="IPR016040">
    <property type="entry name" value="NAD(P)-bd_dom"/>
</dbReference>
<gene>
    <name evidence="1" type="ORF">SAMN05421630_102542</name>
</gene>
<evidence type="ECO:0000313" key="1">
    <source>
        <dbReference type="EMBL" id="SDC55186.1"/>
    </source>
</evidence>
<dbReference type="InterPro" id="IPR036291">
    <property type="entry name" value="NAD(P)-bd_dom_sf"/>
</dbReference>
<dbReference type="EMBL" id="FMZE01000002">
    <property type="protein sequence ID" value="SDC55186.1"/>
    <property type="molecule type" value="Genomic_DNA"/>
</dbReference>
<protein>
    <submittedName>
        <fullName evidence="1">Uncharacterized conserved protein YbjT, contains NAD(P)-binding and DUF2867 domains</fullName>
    </submittedName>
</protein>
<dbReference type="Gene3D" id="3.40.50.720">
    <property type="entry name" value="NAD(P)-binding Rossmann-like Domain"/>
    <property type="match status" value="1"/>
</dbReference>
<sequence length="273" mass="29241">MTILVTGATGNVGRLVVDELIGTGEQIRALTVSPERAALPPDVEVVKGHMGKPAAVREALAGVDRVYLAPSGETINDFLAMTAEAGVRRVVALSGSGGSEDKPSYFYSQIEDAFVGKDFDWTFLRPGAFMANTLDWAPAIRTEGVVRAPHGDAPTAAIDLLDIATVAAKVLLEDGHVGRKYELSGPEPLTQFEQVRQIGEAIGREVKFEELTREQALALWSEAMGVETADFMIGVLGDAIDNPPPVVPEMDELLGRAGRTFAQWAAAHADEFR</sequence>
<dbReference type="RefSeq" id="WP_091800398.1">
    <property type="nucleotide sequence ID" value="NZ_CP016353.1"/>
</dbReference>
<dbReference type="InterPro" id="IPR051604">
    <property type="entry name" value="Ergot_Alk_Oxidoreductase"/>
</dbReference>
<proteinExistence type="predicted"/>
<dbReference type="STRING" id="530584.SAMN05421630_102542"/>
<dbReference type="AlphaFoldDB" id="A0A222VLT1"/>
<organism evidence="1 2">
    <name type="scientific">Prauserella marina</name>
    <dbReference type="NCBI Taxonomy" id="530584"/>
    <lineage>
        <taxon>Bacteria</taxon>
        <taxon>Bacillati</taxon>
        <taxon>Actinomycetota</taxon>
        <taxon>Actinomycetes</taxon>
        <taxon>Pseudonocardiales</taxon>
        <taxon>Pseudonocardiaceae</taxon>
        <taxon>Prauserella</taxon>
    </lineage>
</organism>
<accession>A0A222VLT1</accession>
<dbReference type="Proteomes" id="UP000199494">
    <property type="component" value="Unassembled WGS sequence"/>
</dbReference>
<dbReference type="OrthoDB" id="3207931at2"/>
<reference evidence="1 2" key="1">
    <citation type="submission" date="2016-10" db="EMBL/GenBank/DDBJ databases">
        <authorList>
            <person name="de Groot N.N."/>
        </authorList>
    </citation>
    <scope>NUCLEOTIDE SEQUENCE [LARGE SCALE GENOMIC DNA]</scope>
    <source>
        <strain evidence="1 2">CGMCC 4.5506</strain>
    </source>
</reference>